<comment type="caution">
    <text evidence="1">The sequence shown here is derived from an EMBL/GenBank/DDBJ whole genome shotgun (WGS) entry which is preliminary data.</text>
</comment>
<evidence type="ECO:0000313" key="2">
    <source>
        <dbReference type="Proteomes" id="UP000821865"/>
    </source>
</evidence>
<proteinExistence type="predicted"/>
<keyword evidence="2" id="KW-1185">Reference proteome</keyword>
<organism evidence="1 2">
    <name type="scientific">Dermacentor silvarum</name>
    <name type="common">Tick</name>
    <dbReference type="NCBI Taxonomy" id="543639"/>
    <lineage>
        <taxon>Eukaryota</taxon>
        <taxon>Metazoa</taxon>
        <taxon>Ecdysozoa</taxon>
        <taxon>Arthropoda</taxon>
        <taxon>Chelicerata</taxon>
        <taxon>Arachnida</taxon>
        <taxon>Acari</taxon>
        <taxon>Parasitiformes</taxon>
        <taxon>Ixodida</taxon>
        <taxon>Ixodoidea</taxon>
        <taxon>Ixodidae</taxon>
        <taxon>Rhipicephalinae</taxon>
        <taxon>Dermacentor</taxon>
    </lineage>
</organism>
<protein>
    <submittedName>
        <fullName evidence="1">Uncharacterized protein</fullName>
    </submittedName>
</protein>
<reference evidence="1" key="1">
    <citation type="submission" date="2020-05" db="EMBL/GenBank/DDBJ databases">
        <title>Large-scale comparative analyses of tick genomes elucidate their genetic diversity and vector capacities.</title>
        <authorList>
            <person name="Jia N."/>
            <person name="Wang J."/>
            <person name="Shi W."/>
            <person name="Du L."/>
            <person name="Sun Y."/>
            <person name="Zhan W."/>
            <person name="Jiang J."/>
            <person name="Wang Q."/>
            <person name="Zhang B."/>
            <person name="Ji P."/>
            <person name="Sakyi L.B."/>
            <person name="Cui X."/>
            <person name="Yuan T."/>
            <person name="Jiang B."/>
            <person name="Yang W."/>
            <person name="Lam T.T.-Y."/>
            <person name="Chang Q."/>
            <person name="Ding S."/>
            <person name="Wang X."/>
            <person name="Zhu J."/>
            <person name="Ruan X."/>
            <person name="Zhao L."/>
            <person name="Wei J."/>
            <person name="Que T."/>
            <person name="Du C."/>
            <person name="Cheng J."/>
            <person name="Dai P."/>
            <person name="Han X."/>
            <person name="Huang E."/>
            <person name="Gao Y."/>
            <person name="Liu J."/>
            <person name="Shao H."/>
            <person name="Ye R."/>
            <person name="Li L."/>
            <person name="Wei W."/>
            <person name="Wang X."/>
            <person name="Wang C."/>
            <person name="Yang T."/>
            <person name="Huo Q."/>
            <person name="Li W."/>
            <person name="Guo W."/>
            <person name="Chen H."/>
            <person name="Zhou L."/>
            <person name="Ni X."/>
            <person name="Tian J."/>
            <person name="Zhou Y."/>
            <person name="Sheng Y."/>
            <person name="Liu T."/>
            <person name="Pan Y."/>
            <person name="Xia L."/>
            <person name="Li J."/>
            <person name="Zhao F."/>
            <person name="Cao W."/>
        </authorList>
    </citation>
    <scope>NUCLEOTIDE SEQUENCE</scope>
    <source>
        <strain evidence="1">Dsil-2018</strain>
    </source>
</reference>
<sequence length="171" mass="18844">MVPETRATRKAGGTPSSTPLGACKKGRPAFMEKGREFYTTARGVSTERGHGNVRRVKILGCKKQPCHVKIGSRVTFEASFVAPFTTSSAVNEIGAYIERHRFQLPEPHVDACASGHISPSCPMRKGQVYSYRYTLPVREIYPATPATIEYKLVTREGKVIGCSQVPVVIFR</sequence>
<dbReference type="Proteomes" id="UP000821865">
    <property type="component" value="Chromosome 2"/>
</dbReference>
<name>A0ACB8DA12_DERSI</name>
<evidence type="ECO:0000313" key="1">
    <source>
        <dbReference type="EMBL" id="KAH7964947.1"/>
    </source>
</evidence>
<gene>
    <name evidence="1" type="ORF">HPB49_002592</name>
</gene>
<accession>A0ACB8DA12</accession>
<dbReference type="EMBL" id="CM023471">
    <property type="protein sequence ID" value="KAH7964947.1"/>
    <property type="molecule type" value="Genomic_DNA"/>
</dbReference>